<dbReference type="GO" id="GO:0016274">
    <property type="term" value="F:protein-arginine N-methyltransferase activity"/>
    <property type="evidence" value="ECO:0007669"/>
    <property type="project" value="InterPro"/>
</dbReference>
<feature type="compositionally biased region" description="Basic residues" evidence="5">
    <location>
        <begin position="1"/>
        <end position="12"/>
    </location>
</feature>
<evidence type="ECO:0000256" key="2">
    <source>
        <dbReference type="ARBA" id="ARBA00022679"/>
    </source>
</evidence>
<reference evidence="9" key="1">
    <citation type="submission" date="2023-10" db="EMBL/GenBank/DDBJ databases">
        <title>Genome assembly of Pristionchus species.</title>
        <authorList>
            <person name="Yoshida K."/>
            <person name="Sommer R.J."/>
        </authorList>
    </citation>
    <scope>NUCLEOTIDE SEQUENCE</scope>
    <source>
        <strain evidence="9">RS5133</strain>
    </source>
</reference>
<keyword evidence="1 4" id="KW-0489">Methyltransferase</keyword>
<accession>A0AAV5VRA8</accession>
<dbReference type="GO" id="GO:0032259">
    <property type="term" value="P:methylation"/>
    <property type="evidence" value="ECO:0007669"/>
    <property type="project" value="UniProtKB-KW"/>
</dbReference>
<dbReference type="EMBL" id="BTSY01000003">
    <property type="protein sequence ID" value="GMT20562.1"/>
    <property type="molecule type" value="Genomic_DNA"/>
</dbReference>
<dbReference type="GO" id="GO:0006355">
    <property type="term" value="P:regulation of DNA-templated transcription"/>
    <property type="evidence" value="ECO:0007669"/>
    <property type="project" value="TreeGrafter"/>
</dbReference>
<dbReference type="PROSITE" id="PS51678">
    <property type="entry name" value="SAM_MT_PRMT"/>
    <property type="match status" value="1"/>
</dbReference>
<evidence type="ECO:0000256" key="1">
    <source>
        <dbReference type="ARBA" id="ARBA00022603"/>
    </source>
</evidence>
<evidence type="ECO:0000313" key="10">
    <source>
        <dbReference type="Proteomes" id="UP001432322"/>
    </source>
</evidence>
<evidence type="ECO:0000259" key="6">
    <source>
        <dbReference type="Pfam" id="PF05185"/>
    </source>
</evidence>
<feature type="domain" description="PRMT5 oligomerisation" evidence="8">
    <location>
        <begin position="690"/>
        <end position="899"/>
    </location>
</feature>
<evidence type="ECO:0000256" key="3">
    <source>
        <dbReference type="ARBA" id="ARBA00022691"/>
    </source>
</evidence>
<keyword evidence="2 4" id="KW-0808">Transferase</keyword>
<feature type="compositionally biased region" description="Low complexity" evidence="5">
    <location>
        <begin position="114"/>
        <end position="151"/>
    </location>
</feature>
<dbReference type="InterPro" id="IPR035248">
    <property type="entry name" value="PRMT5_C"/>
</dbReference>
<dbReference type="SUPFAM" id="SSF53335">
    <property type="entry name" value="S-adenosyl-L-methionine-dependent methyltransferases"/>
    <property type="match status" value="1"/>
</dbReference>
<dbReference type="AlphaFoldDB" id="A0AAV5VRA8"/>
<dbReference type="Gene3D" id="3.20.20.150">
    <property type="entry name" value="Divalent-metal-dependent TIM barrel enzymes"/>
    <property type="match status" value="1"/>
</dbReference>
<evidence type="ECO:0008006" key="11">
    <source>
        <dbReference type="Google" id="ProtNLM"/>
    </source>
</evidence>
<dbReference type="PANTHER" id="PTHR10738">
    <property type="entry name" value="PROTEIN ARGININE N-METHYLTRANSFERASE 5"/>
    <property type="match status" value="1"/>
</dbReference>
<evidence type="ECO:0000256" key="4">
    <source>
        <dbReference type="PROSITE-ProRule" id="PRU01015"/>
    </source>
</evidence>
<evidence type="ECO:0000256" key="5">
    <source>
        <dbReference type="SAM" id="MobiDB-lite"/>
    </source>
</evidence>
<dbReference type="GO" id="GO:0005634">
    <property type="term" value="C:nucleus"/>
    <property type="evidence" value="ECO:0007669"/>
    <property type="project" value="TreeGrafter"/>
</dbReference>
<sequence>MSPKKKSNKKGKAAGGFDYESLIPSGLSGDHRELVKKFLTNQLASPEEREAALEVFAKAVVEERGDIMDGSSDTGDEEVINGLKAVVAGTASYEEGMGTSSAGGCNGHPHNGQTESSSAPPAAASAPSSTPSAATTTSSTASETKKAVAASGRKEGGKGGWKKVAVPVPHVREVVCREDWGADANAHLHKAPKTGPVKDSQPQHVKTEIANEVRKNVNVGWWASPYDADNQTDTRIAEYAQSLGGELYNFICYPIGGMERSRFRMSANTTPPPINLPDLQLANPHWETYVAGHPSLWIDCDIEEDPFAARLSVEELKKELAYAHYLGLSTVVIELWHKSAPNLAKVISHFLWTVQSNMKICILLPTQASMMDGDECDEREVWEIWADFRKSVGNFAAERLQCGIKLLENLDDEFVEAQALQRWQAEPISMFTMETNVFTTNDRTGGADLGPAHTALLEKLWTSEAMSAGVRGPLRDARGARMQYAQAIRSIIGPLWLNKKLSKKPNFLDLAEVNYQDVIQKPLQPLADNLQSGVYNTFEADTPKYKFYGEAIELALADMVKKRGKGDVVLYVLGAGRGPLMSASMAAEKRLNEKWSGTIRVRMECVCVEKNENAVVTLNYLNQTVWNGRVRIVQTDMRDLKKTATSLGLRRPDIIVSELLGSFGDNELSPECLDGCVDWLKEDTISIPQSYTSYCEPLASMTLYHSIRSQPTNVYQKGRQANGRVITQPEADGTWTQPYPVGRDHAHTDMLYVVWIDKAVRQMLPLPFFTFNHPCFDRSQTTREKWRNAQRWKVPETQDIMGFACYFSAKLYKGVTLSIVRGAEDETPDMLSWFPAVLPLRQPLRVQKGSELGFTVDRCIDEGGVWYEWFAQIWESDSVTAPPLQTTPVQNEGGVSYYMRLAAEEEEEKVTESVKKEDVEK</sequence>
<dbReference type="FunFam" id="2.70.160.11:FF:000028">
    <property type="entry name" value="Protein arginine N-methyltransferase 5"/>
    <property type="match status" value="1"/>
</dbReference>
<organism evidence="9 10">
    <name type="scientific">Pristionchus fissidentatus</name>
    <dbReference type="NCBI Taxonomy" id="1538716"/>
    <lineage>
        <taxon>Eukaryota</taxon>
        <taxon>Metazoa</taxon>
        <taxon>Ecdysozoa</taxon>
        <taxon>Nematoda</taxon>
        <taxon>Chromadorea</taxon>
        <taxon>Rhabditida</taxon>
        <taxon>Rhabditina</taxon>
        <taxon>Diplogasteromorpha</taxon>
        <taxon>Diplogasteroidea</taxon>
        <taxon>Neodiplogasteridae</taxon>
        <taxon>Pristionchus</taxon>
    </lineage>
</organism>
<dbReference type="InterPro" id="IPR025799">
    <property type="entry name" value="Arg_MeTrfase"/>
</dbReference>
<evidence type="ECO:0000259" key="8">
    <source>
        <dbReference type="Pfam" id="PF17286"/>
    </source>
</evidence>
<dbReference type="GO" id="GO:0005829">
    <property type="term" value="C:cytosol"/>
    <property type="evidence" value="ECO:0007669"/>
    <property type="project" value="TreeGrafter"/>
</dbReference>
<protein>
    <recommendedName>
        <fullName evidence="11">Protein arginine N-methyltransferase</fullName>
    </recommendedName>
</protein>
<feature type="domain" description="PRMT5 TIM barrel" evidence="7">
    <location>
        <begin position="248"/>
        <end position="464"/>
    </location>
</feature>
<dbReference type="Pfam" id="PF17286">
    <property type="entry name" value="PRMT5_C"/>
    <property type="match status" value="1"/>
</dbReference>
<gene>
    <name evidence="9" type="ORF">PFISCL1PPCAC_11859</name>
</gene>
<dbReference type="InterPro" id="IPR035247">
    <property type="entry name" value="PRMT5_TIM"/>
</dbReference>
<evidence type="ECO:0000259" key="7">
    <source>
        <dbReference type="Pfam" id="PF17285"/>
    </source>
</evidence>
<dbReference type="Pfam" id="PF17285">
    <property type="entry name" value="PRMT5_TIM"/>
    <property type="match status" value="1"/>
</dbReference>
<proteinExistence type="predicted"/>
<feature type="region of interest" description="Disordered" evidence="5">
    <location>
        <begin position="1"/>
        <end position="26"/>
    </location>
</feature>
<feature type="domain" description="PRMT5 arginine-N-methyltransferase" evidence="6">
    <location>
        <begin position="511"/>
        <end position="687"/>
    </location>
</feature>
<comment type="caution">
    <text evidence="9">The sequence shown here is derived from an EMBL/GenBank/DDBJ whole genome shotgun (WGS) entry which is preliminary data.</text>
</comment>
<dbReference type="Gene3D" id="2.70.160.11">
    <property type="entry name" value="Hnrnp arginine n-methyltransferase1"/>
    <property type="match status" value="1"/>
</dbReference>
<dbReference type="InterPro" id="IPR035075">
    <property type="entry name" value="PRMT5"/>
</dbReference>
<dbReference type="Pfam" id="PF05185">
    <property type="entry name" value="PRMT5"/>
    <property type="match status" value="1"/>
</dbReference>
<evidence type="ECO:0000313" key="9">
    <source>
        <dbReference type="EMBL" id="GMT20562.1"/>
    </source>
</evidence>
<dbReference type="Proteomes" id="UP001432322">
    <property type="component" value="Unassembled WGS sequence"/>
</dbReference>
<dbReference type="Gene3D" id="3.40.50.150">
    <property type="entry name" value="Vaccinia Virus protein VP39"/>
    <property type="match status" value="1"/>
</dbReference>
<keyword evidence="3 4" id="KW-0949">S-adenosyl-L-methionine</keyword>
<dbReference type="InterPro" id="IPR029063">
    <property type="entry name" value="SAM-dependent_MTases_sf"/>
</dbReference>
<feature type="region of interest" description="Disordered" evidence="5">
    <location>
        <begin position="98"/>
        <end position="163"/>
    </location>
</feature>
<keyword evidence="10" id="KW-1185">Reference proteome</keyword>
<name>A0AAV5VRA8_9BILA</name>
<dbReference type="PANTHER" id="PTHR10738:SF0">
    <property type="entry name" value="PROTEIN ARGININE N-METHYLTRANSFERASE 5"/>
    <property type="match status" value="1"/>
</dbReference>